<dbReference type="Pfam" id="PF11563">
    <property type="entry name" value="Protoglobin"/>
    <property type="match status" value="1"/>
</dbReference>
<evidence type="ECO:0000256" key="1">
    <source>
        <dbReference type="ARBA" id="ARBA00023224"/>
    </source>
</evidence>
<dbReference type="Gene3D" id="1.10.490.10">
    <property type="entry name" value="Globins"/>
    <property type="match status" value="1"/>
</dbReference>
<evidence type="ECO:0000259" key="4">
    <source>
        <dbReference type="PROSITE" id="PS50111"/>
    </source>
</evidence>
<keyword evidence="1 2" id="KW-0807">Transducer</keyword>
<dbReference type="SUPFAM" id="SSF58104">
    <property type="entry name" value="Methyl-accepting chemotaxis protein (MCP) signaling domain"/>
    <property type="match status" value="1"/>
</dbReference>
<accession>A0A6I1FG96</accession>
<dbReference type="GO" id="GO:0020037">
    <property type="term" value="F:heme binding"/>
    <property type="evidence" value="ECO:0007669"/>
    <property type="project" value="InterPro"/>
</dbReference>
<dbReference type="Proteomes" id="UP000429595">
    <property type="component" value="Unassembled WGS sequence"/>
</dbReference>
<comment type="caution">
    <text evidence="5">The sequence shown here is derived from an EMBL/GenBank/DDBJ whole genome shotgun (WGS) entry which is preliminary data.</text>
</comment>
<gene>
    <name evidence="5" type="ORF">F9802_09315</name>
</gene>
<feature type="coiled-coil region" evidence="3">
    <location>
        <begin position="381"/>
        <end position="418"/>
    </location>
</feature>
<dbReference type="CDD" id="cd01068">
    <property type="entry name" value="globin_sensor"/>
    <property type="match status" value="1"/>
</dbReference>
<dbReference type="InterPro" id="IPR039379">
    <property type="entry name" value="Protoglobin_sensor_dom"/>
</dbReference>
<organism evidence="5 6">
    <name type="scientific">Bacillus aerolatus</name>
    <dbReference type="NCBI Taxonomy" id="2653354"/>
    <lineage>
        <taxon>Bacteria</taxon>
        <taxon>Bacillati</taxon>
        <taxon>Bacillota</taxon>
        <taxon>Bacilli</taxon>
        <taxon>Bacillales</taxon>
        <taxon>Bacillaceae</taxon>
        <taxon>Bacillus</taxon>
    </lineage>
</organism>
<dbReference type="PROSITE" id="PS50111">
    <property type="entry name" value="CHEMOTAXIS_TRANSDUC_2"/>
    <property type="match status" value="1"/>
</dbReference>
<dbReference type="PANTHER" id="PTHR32089:SF118">
    <property type="entry name" value="HEME-BASED AEROTACTIC TRANSDUCER HEMAT"/>
    <property type="match status" value="1"/>
</dbReference>
<keyword evidence="3" id="KW-0175">Coiled coil</keyword>
<dbReference type="AlphaFoldDB" id="A0A6I1FG96"/>
<protein>
    <submittedName>
        <fullName evidence="5">Globin-coupled sensor protein</fullName>
    </submittedName>
</protein>
<dbReference type="Pfam" id="PF00015">
    <property type="entry name" value="MCPsignal"/>
    <property type="match status" value="1"/>
</dbReference>
<sequence>MKFFRTRSKKTAEVETAAAITAAGRLSVRPGSDLADQLDMIGLTERDLMIVKLLQPVVEQHINEIITAFYDAIINQPNLLAIIEENSSVERLKKTLRRHIQELFNGEINDEFIEKRLRIAYVHVRIGLKTKWYMSAFQELFNSLTTIISEQDKTADEKIESITAVSRLLNLEQQLVLEAYENEEERLRTVAQQEKEAMAGKVHSISQELAAISEETSASLKELSLQSDSILELAKDGMALADESASHSLQGQKMLKDQGSKLGDIQKAVADIQTFSTELNHIALSITEVITIVGNIAGQTNLLALNASIEAARAGEYGKGFAVVAEEIRKLSDQTKTSTSSVSDHIMKTNSLIGQVSHSVDKVNDLVSKGIDSMDKTDEDFNELLKLIADTKKQNHRIEDQMQQLTQIVSEIEHASEEVANSAVSLNDSTEDYLRYDH</sequence>
<dbReference type="GO" id="GO:0019825">
    <property type="term" value="F:oxygen binding"/>
    <property type="evidence" value="ECO:0007669"/>
    <property type="project" value="InterPro"/>
</dbReference>
<evidence type="ECO:0000256" key="2">
    <source>
        <dbReference type="PROSITE-ProRule" id="PRU00284"/>
    </source>
</evidence>
<dbReference type="SMART" id="SM00283">
    <property type="entry name" value="MA"/>
    <property type="match status" value="1"/>
</dbReference>
<proteinExistence type="predicted"/>
<evidence type="ECO:0000313" key="5">
    <source>
        <dbReference type="EMBL" id="KAB7707195.1"/>
    </source>
</evidence>
<feature type="domain" description="Methyl-accepting transducer" evidence="4">
    <location>
        <begin position="206"/>
        <end position="427"/>
    </location>
</feature>
<dbReference type="GO" id="GO:0016020">
    <property type="term" value="C:membrane"/>
    <property type="evidence" value="ECO:0007669"/>
    <property type="project" value="InterPro"/>
</dbReference>
<dbReference type="EMBL" id="WEIO01000004">
    <property type="protein sequence ID" value="KAB7707195.1"/>
    <property type="molecule type" value="Genomic_DNA"/>
</dbReference>
<evidence type="ECO:0000256" key="3">
    <source>
        <dbReference type="SAM" id="Coils"/>
    </source>
</evidence>
<reference evidence="5 6" key="1">
    <citation type="submission" date="2019-10" db="EMBL/GenBank/DDBJ databases">
        <title>Bacillus aerolatum sp. nov., isolated from bioaerosol of sport playgrounds.</title>
        <authorList>
            <person name="Chen P."/>
            <person name="Zhang G."/>
        </authorList>
    </citation>
    <scope>NUCLEOTIDE SEQUENCE [LARGE SCALE GENOMIC DNA]</scope>
    <source>
        <strain evidence="5 6">CX253</strain>
    </source>
</reference>
<dbReference type="GO" id="GO:0007165">
    <property type="term" value="P:signal transduction"/>
    <property type="evidence" value="ECO:0007669"/>
    <property type="project" value="UniProtKB-KW"/>
</dbReference>
<dbReference type="SUPFAM" id="SSF46458">
    <property type="entry name" value="Globin-like"/>
    <property type="match status" value="1"/>
</dbReference>
<dbReference type="Gene3D" id="1.10.287.950">
    <property type="entry name" value="Methyl-accepting chemotaxis protein"/>
    <property type="match status" value="1"/>
</dbReference>
<dbReference type="InterPro" id="IPR012292">
    <property type="entry name" value="Globin/Proto"/>
</dbReference>
<dbReference type="InterPro" id="IPR004089">
    <property type="entry name" value="MCPsignal_dom"/>
</dbReference>
<evidence type="ECO:0000313" key="6">
    <source>
        <dbReference type="Proteomes" id="UP000429595"/>
    </source>
</evidence>
<keyword evidence="6" id="KW-1185">Reference proteome</keyword>
<dbReference type="PANTHER" id="PTHR32089">
    <property type="entry name" value="METHYL-ACCEPTING CHEMOTAXIS PROTEIN MCPB"/>
    <property type="match status" value="1"/>
</dbReference>
<dbReference type="InterPro" id="IPR044398">
    <property type="entry name" value="Globin-sensor_dom"/>
</dbReference>
<dbReference type="InterPro" id="IPR009050">
    <property type="entry name" value="Globin-like_sf"/>
</dbReference>
<name>A0A6I1FG96_9BACI</name>